<dbReference type="PRINTS" id="PR01736">
    <property type="entry name" value="PHPHTRNFRASE"/>
</dbReference>
<dbReference type="InterPro" id="IPR036618">
    <property type="entry name" value="PtsI_HPr-bd_sf"/>
</dbReference>
<dbReference type="SUPFAM" id="SSF47831">
    <property type="entry name" value="Enzyme I of the PEP:sugar phosphotransferase system HPr-binding (sub)domain"/>
    <property type="match status" value="1"/>
</dbReference>
<comment type="catalytic activity">
    <reaction evidence="1">
        <text>L-histidyl-[protein] + phosphoenolpyruvate = N(pros)-phospho-L-histidyl-[protein] + pyruvate</text>
        <dbReference type="Rhea" id="RHEA:23880"/>
        <dbReference type="Rhea" id="RHEA-COMP:9745"/>
        <dbReference type="Rhea" id="RHEA-COMP:9746"/>
        <dbReference type="ChEBI" id="CHEBI:15361"/>
        <dbReference type="ChEBI" id="CHEBI:29979"/>
        <dbReference type="ChEBI" id="CHEBI:58702"/>
        <dbReference type="ChEBI" id="CHEBI:64837"/>
        <dbReference type="EC" id="2.7.3.9"/>
    </reaction>
</comment>
<keyword evidence="7" id="KW-0963">Cytoplasm</keyword>
<dbReference type="InterPro" id="IPR050499">
    <property type="entry name" value="PEP-utilizing_PTS_enzyme"/>
</dbReference>
<dbReference type="GO" id="GO:0005737">
    <property type="term" value="C:cytoplasm"/>
    <property type="evidence" value="ECO:0007669"/>
    <property type="project" value="UniProtKB-SubCell"/>
</dbReference>
<gene>
    <name evidence="16" type="ORF">A8V01_00125</name>
</gene>
<accession>A0A2K2G6H8</accession>
<evidence type="ECO:0000313" key="17">
    <source>
        <dbReference type="Proteomes" id="UP000236327"/>
    </source>
</evidence>
<dbReference type="PANTHER" id="PTHR46244:SF6">
    <property type="entry name" value="PHOSPHOENOLPYRUVATE-PROTEIN PHOSPHOTRANSFERASE"/>
    <property type="match status" value="1"/>
</dbReference>
<dbReference type="PROSITE" id="PS00742">
    <property type="entry name" value="PEP_ENZYMES_2"/>
    <property type="match status" value="1"/>
</dbReference>
<dbReference type="InterPro" id="IPR036637">
    <property type="entry name" value="Phosphohistidine_dom_sf"/>
</dbReference>
<keyword evidence="9 16" id="KW-0808">Transferase</keyword>
<dbReference type="Pfam" id="PF00358">
    <property type="entry name" value="PTS_EIIA_1"/>
    <property type="match status" value="1"/>
</dbReference>
<dbReference type="InterPro" id="IPR015813">
    <property type="entry name" value="Pyrv/PenolPyrv_kinase-like_dom"/>
</dbReference>
<dbReference type="Pfam" id="PF02896">
    <property type="entry name" value="PEP-utilizers_C"/>
    <property type="match status" value="1"/>
</dbReference>
<dbReference type="SUPFAM" id="SSF52009">
    <property type="entry name" value="Phosphohistidine domain"/>
    <property type="match status" value="1"/>
</dbReference>
<dbReference type="CDD" id="cd00367">
    <property type="entry name" value="PTS-HPr_like"/>
    <property type="match status" value="1"/>
</dbReference>
<dbReference type="InterPro" id="IPR000121">
    <property type="entry name" value="PEP_util_C"/>
</dbReference>
<dbReference type="PROSITE" id="PS51093">
    <property type="entry name" value="PTS_EIIA_TYPE_1"/>
    <property type="match status" value="1"/>
</dbReference>
<dbReference type="InterPro" id="IPR000032">
    <property type="entry name" value="HPr-like"/>
</dbReference>
<dbReference type="Gene3D" id="2.70.70.10">
    <property type="entry name" value="Glucose Permease (Domain IIA)"/>
    <property type="match status" value="1"/>
</dbReference>
<dbReference type="PRINTS" id="PR00107">
    <property type="entry name" value="PHOSPHOCPHPR"/>
</dbReference>
<comment type="similarity">
    <text evidence="4">Belongs to the PEP-utilizing enzyme family.</text>
</comment>
<dbReference type="PROSITE" id="PS00371">
    <property type="entry name" value="PTS_EIIA_TYPE_1_HIS"/>
    <property type="match status" value="1"/>
</dbReference>
<dbReference type="PROSITE" id="PS51350">
    <property type="entry name" value="PTS_HPR_DOM"/>
    <property type="match status" value="1"/>
</dbReference>
<dbReference type="Proteomes" id="UP000236327">
    <property type="component" value="Unassembled WGS sequence"/>
</dbReference>
<dbReference type="SUPFAM" id="SSF51261">
    <property type="entry name" value="Duplicated hybrid motif"/>
    <property type="match status" value="1"/>
</dbReference>
<evidence type="ECO:0000256" key="4">
    <source>
        <dbReference type="ARBA" id="ARBA00007837"/>
    </source>
</evidence>
<dbReference type="RefSeq" id="WP_103093928.1">
    <property type="nucleotide sequence ID" value="NZ_LYMM01000001.1"/>
</dbReference>
<protein>
    <recommendedName>
        <fullName evidence="5">phosphoenolpyruvate--protein phosphotransferase</fullName>
        <ecNumber evidence="5">2.7.3.9</ecNumber>
    </recommendedName>
</protein>
<evidence type="ECO:0000256" key="8">
    <source>
        <dbReference type="ARBA" id="ARBA00022597"/>
    </source>
</evidence>
<evidence type="ECO:0000256" key="11">
    <source>
        <dbReference type="ARBA" id="ARBA00022723"/>
    </source>
</evidence>
<dbReference type="Pfam" id="PF00381">
    <property type="entry name" value="PTS-HPr"/>
    <property type="match status" value="1"/>
</dbReference>
<keyword evidence="6" id="KW-0813">Transport</keyword>
<dbReference type="GO" id="GO:0008965">
    <property type="term" value="F:phosphoenolpyruvate-protein phosphotransferase activity"/>
    <property type="evidence" value="ECO:0007669"/>
    <property type="project" value="UniProtKB-EC"/>
</dbReference>
<evidence type="ECO:0000259" key="15">
    <source>
        <dbReference type="PROSITE" id="PS51350"/>
    </source>
</evidence>
<dbReference type="Gene3D" id="3.20.20.60">
    <property type="entry name" value="Phosphoenolpyruvate-binding domains"/>
    <property type="match status" value="1"/>
</dbReference>
<dbReference type="OrthoDB" id="9765468at2"/>
<dbReference type="EC" id="2.7.3.9" evidence="5"/>
<comment type="caution">
    <text evidence="16">The sequence shown here is derived from an EMBL/GenBank/DDBJ whole genome shotgun (WGS) entry which is preliminary data.</text>
</comment>
<dbReference type="Gene3D" id="3.50.30.10">
    <property type="entry name" value="Phosphohistidine domain"/>
    <property type="match status" value="1"/>
</dbReference>
<dbReference type="SUPFAM" id="SSF55594">
    <property type="entry name" value="HPr-like"/>
    <property type="match status" value="1"/>
</dbReference>
<feature type="domain" description="HPr" evidence="15">
    <location>
        <begin position="169"/>
        <end position="256"/>
    </location>
</feature>
<evidence type="ECO:0000256" key="12">
    <source>
        <dbReference type="ARBA" id="ARBA00022777"/>
    </source>
</evidence>
<evidence type="ECO:0000256" key="2">
    <source>
        <dbReference type="ARBA" id="ARBA00001946"/>
    </source>
</evidence>
<dbReference type="EMBL" id="LYMM01000001">
    <property type="protein sequence ID" value="PNU06645.1"/>
    <property type="molecule type" value="Genomic_DNA"/>
</dbReference>
<organism evidence="16 17">
    <name type="scientific">Novosphingobium guangzhouense</name>
    <dbReference type="NCBI Taxonomy" id="1850347"/>
    <lineage>
        <taxon>Bacteria</taxon>
        <taxon>Pseudomonadati</taxon>
        <taxon>Pseudomonadota</taxon>
        <taxon>Alphaproteobacteria</taxon>
        <taxon>Sphingomonadales</taxon>
        <taxon>Sphingomonadaceae</taxon>
        <taxon>Novosphingobium</taxon>
    </lineage>
</organism>
<keyword evidence="12" id="KW-0418">Kinase</keyword>
<sequence length="846" mass="85653">MPPISLSVPLAGWLCPLHEVPDPVFASGMLGQGVAIDPLGDVLHAPAAGEVIGFHEAGHAVTLRLHEGVELLLHFGLDTVGLGGVGFTPLVRIGDKVSAGQPLLRVVLDEVVDGARSLVTPVLVTEPSGHAIEWVAAFGPVEVGQPMALLVPDGLAAPANGDAAAFEERLSRDVRVPLAHGLHARPCARLAETLKGFDAQVRVAAAGREASLASPTAMLRLAVRHGDTITLLASGPDADAALAELARTIEGGMGEGAPFPVGSATTAEAHVADADAAVVQVTAPLAGDVLRGVTASPGIAVGPVWRPVQPEPPIDAIGAGAEVEAARLHDALAAVRAKLGSANGGQAEEDAILGAHLALLDDPELSGGALALIAEGMSAGLAWRRILHAEAAALRATGDARFAERAADFLDLDLRVQWQLVGTEPPIVVAPAGSILVADDLLPSQVAALPPGGVAGLATARGGPTSHVAIIAASRGLPALVALGNAVLGIADGTTVVLDAAGGALEVDPGADRVNAARAEAALREARRAAALAASSRPGATADGHRVKVFANFGKLDDVAPALAQGAEGCGLLRTEFLFLDRADAPDEDEQAACYGAIAKALEGRPLIVRLLDIGGDKPAPYLPIAVEENPALGLRGIRVGLARPEVLSTQIRAILRATSSGDIRIMAPMIARVEELRDVREVLLAEAAALGVAAPELGVMVETPAAAVMADRLAAECDFLSIGTNDLTQYTLAMDRGNAAVAGGIDGLDPAVLRLIAQTCAGADRFGKWVGVCGGLASDPLAVGLLVGLGVAELSAAPGQVAEVKATLAALTREHCEIVASEALEASSAAQVRALAANLLRKAGL</sequence>
<evidence type="ECO:0000256" key="9">
    <source>
        <dbReference type="ARBA" id="ARBA00022679"/>
    </source>
</evidence>
<dbReference type="GO" id="GO:0009401">
    <property type="term" value="P:phosphoenolpyruvate-dependent sugar phosphotransferase system"/>
    <property type="evidence" value="ECO:0007669"/>
    <property type="project" value="UniProtKB-KW"/>
</dbReference>
<dbReference type="InterPro" id="IPR008731">
    <property type="entry name" value="PTS_EIN"/>
</dbReference>
<dbReference type="Pfam" id="PF05524">
    <property type="entry name" value="PEP-utilisers_N"/>
    <property type="match status" value="1"/>
</dbReference>
<dbReference type="InterPro" id="IPR001127">
    <property type="entry name" value="PTS_EIIA_1_perm"/>
</dbReference>
<dbReference type="InterPro" id="IPR006318">
    <property type="entry name" value="PTS_EI-like"/>
</dbReference>
<dbReference type="NCBIfam" id="TIGR01003">
    <property type="entry name" value="PTS_HPr_family"/>
    <property type="match status" value="1"/>
</dbReference>
<comment type="cofactor">
    <cofactor evidence="2">
        <name>Mg(2+)</name>
        <dbReference type="ChEBI" id="CHEBI:18420"/>
    </cofactor>
</comment>
<evidence type="ECO:0000256" key="6">
    <source>
        <dbReference type="ARBA" id="ARBA00022448"/>
    </source>
</evidence>
<dbReference type="GO" id="GO:0016301">
    <property type="term" value="F:kinase activity"/>
    <property type="evidence" value="ECO:0007669"/>
    <property type="project" value="UniProtKB-KW"/>
</dbReference>
<evidence type="ECO:0000256" key="7">
    <source>
        <dbReference type="ARBA" id="ARBA00022490"/>
    </source>
</evidence>
<dbReference type="InterPro" id="IPR023151">
    <property type="entry name" value="PEP_util_CS"/>
</dbReference>
<keyword evidence="11" id="KW-0479">Metal-binding</keyword>
<keyword evidence="10" id="KW-0598">Phosphotransferase system</keyword>
<evidence type="ECO:0000256" key="3">
    <source>
        <dbReference type="ARBA" id="ARBA00004496"/>
    </source>
</evidence>
<dbReference type="Gene3D" id="3.30.1340.10">
    <property type="entry name" value="HPr-like"/>
    <property type="match status" value="1"/>
</dbReference>
<dbReference type="InterPro" id="IPR040442">
    <property type="entry name" value="Pyrv_kinase-like_dom_sf"/>
</dbReference>
<keyword evidence="13" id="KW-0460">Magnesium</keyword>
<dbReference type="Gene3D" id="1.10.274.10">
    <property type="entry name" value="PtsI, HPr-binding domain"/>
    <property type="match status" value="1"/>
</dbReference>
<keyword evidence="16" id="KW-0670">Pyruvate</keyword>
<keyword evidence="17" id="KW-1185">Reference proteome</keyword>
<evidence type="ECO:0000256" key="10">
    <source>
        <dbReference type="ARBA" id="ARBA00022683"/>
    </source>
</evidence>
<dbReference type="SUPFAM" id="SSF51621">
    <property type="entry name" value="Phosphoenolpyruvate/pyruvate domain"/>
    <property type="match status" value="1"/>
</dbReference>
<keyword evidence="8" id="KW-0762">Sugar transport</keyword>
<evidence type="ECO:0000313" key="16">
    <source>
        <dbReference type="EMBL" id="PNU06645.1"/>
    </source>
</evidence>
<name>A0A2K2G6H8_9SPHN</name>
<dbReference type="InterPro" id="IPR011055">
    <property type="entry name" value="Dup_hybrid_motif"/>
</dbReference>
<dbReference type="InterPro" id="IPR035895">
    <property type="entry name" value="HPr-like_sf"/>
</dbReference>
<dbReference type="PANTHER" id="PTHR46244">
    <property type="entry name" value="PHOSPHOENOLPYRUVATE-PROTEIN PHOSPHOTRANSFERASE"/>
    <property type="match status" value="1"/>
</dbReference>
<dbReference type="NCBIfam" id="TIGR01417">
    <property type="entry name" value="PTS_I_fam"/>
    <property type="match status" value="1"/>
</dbReference>
<comment type="subcellular location">
    <subcellularLocation>
        <location evidence="3">Cytoplasm</location>
    </subcellularLocation>
</comment>
<feature type="domain" description="PTS EIIA type-1" evidence="14">
    <location>
        <begin position="22"/>
        <end position="126"/>
    </location>
</feature>
<evidence type="ECO:0000256" key="13">
    <source>
        <dbReference type="ARBA" id="ARBA00022842"/>
    </source>
</evidence>
<dbReference type="GO" id="GO:0046872">
    <property type="term" value="F:metal ion binding"/>
    <property type="evidence" value="ECO:0007669"/>
    <property type="project" value="UniProtKB-KW"/>
</dbReference>
<dbReference type="Pfam" id="PF00391">
    <property type="entry name" value="PEP-utilizers"/>
    <property type="match status" value="1"/>
</dbReference>
<proteinExistence type="inferred from homology"/>
<dbReference type="InterPro" id="IPR008279">
    <property type="entry name" value="PEP-util_enz_mobile_dom"/>
</dbReference>
<evidence type="ECO:0000259" key="14">
    <source>
        <dbReference type="PROSITE" id="PS51093"/>
    </source>
</evidence>
<dbReference type="NCBIfam" id="TIGR00830">
    <property type="entry name" value="PTBA"/>
    <property type="match status" value="1"/>
</dbReference>
<evidence type="ECO:0000256" key="1">
    <source>
        <dbReference type="ARBA" id="ARBA00000683"/>
    </source>
</evidence>
<evidence type="ECO:0000256" key="5">
    <source>
        <dbReference type="ARBA" id="ARBA00012232"/>
    </source>
</evidence>
<dbReference type="AlphaFoldDB" id="A0A2K2G6H8"/>
<reference evidence="16 17" key="1">
    <citation type="submission" date="2016-05" db="EMBL/GenBank/DDBJ databases">
        <title>Complete genome sequence of Novosphingobium guangzhouense SA925(T).</title>
        <authorList>
            <person name="Sha S."/>
        </authorList>
    </citation>
    <scope>NUCLEOTIDE SEQUENCE [LARGE SCALE GENOMIC DNA]</scope>
    <source>
        <strain evidence="16 17">SA925</strain>
    </source>
</reference>